<accession>A0A0F9G526</accession>
<comment type="caution">
    <text evidence="1">The sequence shown here is derived from an EMBL/GenBank/DDBJ whole genome shotgun (WGS) entry which is preliminary data.</text>
</comment>
<name>A0A0F9G526_9ZZZZ</name>
<proteinExistence type="predicted"/>
<reference evidence="1" key="1">
    <citation type="journal article" date="2015" name="Nature">
        <title>Complex archaea that bridge the gap between prokaryotes and eukaryotes.</title>
        <authorList>
            <person name="Spang A."/>
            <person name="Saw J.H."/>
            <person name="Jorgensen S.L."/>
            <person name="Zaremba-Niedzwiedzka K."/>
            <person name="Martijn J."/>
            <person name="Lind A.E."/>
            <person name="van Eijk R."/>
            <person name="Schleper C."/>
            <person name="Guy L."/>
            <person name="Ettema T.J."/>
        </authorList>
    </citation>
    <scope>NUCLEOTIDE SEQUENCE</scope>
</reference>
<organism evidence="1">
    <name type="scientific">marine sediment metagenome</name>
    <dbReference type="NCBI Taxonomy" id="412755"/>
    <lineage>
        <taxon>unclassified sequences</taxon>
        <taxon>metagenomes</taxon>
        <taxon>ecological metagenomes</taxon>
    </lineage>
</organism>
<dbReference type="EMBL" id="LAZR01019099">
    <property type="protein sequence ID" value="KKL93778.1"/>
    <property type="molecule type" value="Genomic_DNA"/>
</dbReference>
<gene>
    <name evidence="1" type="ORF">LCGC14_1871270</name>
</gene>
<dbReference type="AlphaFoldDB" id="A0A0F9G526"/>
<sequence length="44" mass="5158">MDFFLYLDHSVIPLNNIYCDEQGYYLKKASQNIKMKAKAGDEEI</sequence>
<evidence type="ECO:0000313" key="1">
    <source>
        <dbReference type="EMBL" id="KKL93778.1"/>
    </source>
</evidence>
<protein>
    <submittedName>
        <fullName evidence="1">Uncharacterized protein</fullName>
    </submittedName>
</protein>